<reference evidence="1 2" key="1">
    <citation type="submission" date="2015-05" db="EMBL/GenBank/DDBJ databases">
        <title>A genomic and transcriptomic approach to investigate the blue pigment phenotype in Pseudomonas fluorescens.</title>
        <authorList>
            <person name="Andreani N.A."/>
            <person name="Cardazzo B."/>
        </authorList>
    </citation>
    <scope>NUCLEOTIDE SEQUENCE [LARGE SCALE GENOMIC DNA]</scope>
    <source>
        <strain evidence="1 2">Ps_40</strain>
    </source>
</reference>
<name>A0A120FYN6_PSEFL</name>
<dbReference type="EMBL" id="LCYC01000048">
    <property type="protein sequence ID" value="KWV73394.1"/>
    <property type="molecule type" value="Genomic_DNA"/>
</dbReference>
<proteinExistence type="predicted"/>
<gene>
    <name evidence="1" type="ORF">PFL603g_03504</name>
</gene>
<evidence type="ECO:0000313" key="2">
    <source>
        <dbReference type="Proteomes" id="UP000063434"/>
    </source>
</evidence>
<dbReference type="PATRIC" id="fig|294.195.peg.3755"/>
<evidence type="ECO:0000313" key="1">
    <source>
        <dbReference type="EMBL" id="KWV73394.1"/>
    </source>
</evidence>
<dbReference type="RefSeq" id="WP_060766087.1">
    <property type="nucleotide sequence ID" value="NZ_LCYC01000048.1"/>
</dbReference>
<organism evidence="1 2">
    <name type="scientific">Pseudomonas fluorescens</name>
    <dbReference type="NCBI Taxonomy" id="294"/>
    <lineage>
        <taxon>Bacteria</taxon>
        <taxon>Pseudomonadati</taxon>
        <taxon>Pseudomonadota</taxon>
        <taxon>Gammaproteobacteria</taxon>
        <taxon>Pseudomonadales</taxon>
        <taxon>Pseudomonadaceae</taxon>
        <taxon>Pseudomonas</taxon>
    </lineage>
</organism>
<dbReference type="Proteomes" id="UP000063434">
    <property type="component" value="Unassembled WGS sequence"/>
</dbReference>
<sequence length="87" mass="9554">MDDLQDFKTLLEQICHIAKWSPSTNQLLSIREDIEGVVNLKGRVSSGDVEAIVARRVPDAIYAIFEGVDNSDLKALLLIAQQATASK</sequence>
<comment type="caution">
    <text evidence="1">The sequence shown here is derived from an EMBL/GenBank/DDBJ whole genome shotgun (WGS) entry which is preliminary data.</text>
</comment>
<dbReference type="AlphaFoldDB" id="A0A120FYN6"/>
<accession>A0A120FYN6</accession>
<protein>
    <submittedName>
        <fullName evidence="1">Uncharacterized protein</fullName>
    </submittedName>
</protein>